<name>A0A059ZR10_ACICK</name>
<dbReference type="RefSeq" id="WP_004870156.1">
    <property type="nucleotide sequence ID" value="NZ_CP005986.1"/>
</dbReference>
<organism evidence="1 2">
    <name type="scientific">Acidithiobacillus caldus (strain ATCC 51756 / DSM 8584 / KU)</name>
    <dbReference type="NCBI Taxonomy" id="637389"/>
    <lineage>
        <taxon>Bacteria</taxon>
        <taxon>Pseudomonadati</taxon>
        <taxon>Pseudomonadota</taxon>
        <taxon>Acidithiobacillia</taxon>
        <taxon>Acidithiobacillales</taxon>
        <taxon>Acidithiobacillaceae</taxon>
        <taxon>Acidithiobacillus</taxon>
    </lineage>
</organism>
<dbReference type="EMBL" id="CP005986">
    <property type="protein sequence ID" value="AIA54130.1"/>
    <property type="molecule type" value="Genomic_DNA"/>
</dbReference>
<evidence type="ECO:0000313" key="1">
    <source>
        <dbReference type="EMBL" id="AIA54130.1"/>
    </source>
</evidence>
<proteinExistence type="predicted"/>
<accession>A0A059ZR10</accession>
<dbReference type="AlphaFoldDB" id="A0A059ZR10"/>
<gene>
    <name evidence="1" type="ORF">Acaty_c0239</name>
</gene>
<dbReference type="Proteomes" id="UP000005522">
    <property type="component" value="Chromosome"/>
</dbReference>
<dbReference type="SUPFAM" id="SSF53756">
    <property type="entry name" value="UDP-Glycosyltransferase/glycogen phosphorylase"/>
    <property type="match status" value="1"/>
</dbReference>
<evidence type="ECO:0000313" key="2">
    <source>
        <dbReference type="Proteomes" id="UP000005522"/>
    </source>
</evidence>
<sequence>MITHVIFCSLVNPYRKHSNGGSEDIRRRIEATASIVDDVTIYAIDYPQELITPESLPANVHLHLYARGIDPRPWRWRYPLACVRRYNRRMVIDIRRAIVANTDQIVIFIEGMQLFSLWSDIKRIIPKNAKSILRVHNIESAYHYSVALESRGLLKLAHQMSVLQYRPLENMFLSDFSYLYAISEIERDTLLLHYRLPADRLRLALPIPADKPCGARESGKGTPFILSYYGDLTLPNNYNGLHWFCDKVLPELRRDSVQLHVAGKGSEQFSAYDGVRVCGFVDDIDAFVCKSQIVVAPIFSGAGVKIKVLDAIGYGKPMVTTPKGAEGFPVWLVNQMYIASTADEFVQLLTSMMRSYDDVVSKAEALQKEVSAKMGPTHFQRQLLNDIQ</sequence>
<dbReference type="eggNOG" id="COG0438">
    <property type="taxonomic scope" value="Bacteria"/>
</dbReference>
<protein>
    <submittedName>
        <fullName evidence="1">Glycosyltransferase</fullName>
    </submittedName>
</protein>
<dbReference type="KEGG" id="acz:Acaty_c0239"/>
<keyword evidence="1" id="KW-0808">Transferase</keyword>
<dbReference type="Gene3D" id="3.40.50.2000">
    <property type="entry name" value="Glycogen Phosphorylase B"/>
    <property type="match status" value="1"/>
</dbReference>
<dbReference type="Pfam" id="PF13692">
    <property type="entry name" value="Glyco_trans_1_4"/>
    <property type="match status" value="1"/>
</dbReference>
<reference evidence="1 2" key="1">
    <citation type="journal article" date="2009" name="J. Bacteriol.">
        <title>Draft genome sequence of the extremely acidophilic bacterium Acidithiobacillus caldus ATCC 51756 reveals metabolic versatility in the genus Acidithiobacillus.</title>
        <authorList>
            <person name="Valdes J."/>
            <person name="Quatrini R."/>
            <person name="Hallberg K."/>
            <person name="Dopson M."/>
            <person name="Valenzuela P.D."/>
            <person name="Holmes D.S."/>
        </authorList>
    </citation>
    <scope>NUCLEOTIDE SEQUENCE [LARGE SCALE GENOMIC DNA]</scope>
    <source>
        <strain evidence="2">ATCC 51756 / DSM 8584 / KU</strain>
    </source>
</reference>
<dbReference type="GO" id="GO:0016740">
    <property type="term" value="F:transferase activity"/>
    <property type="evidence" value="ECO:0007669"/>
    <property type="project" value="UniProtKB-KW"/>
</dbReference>
<dbReference type="HOGENOM" id="CLU_028014_4_1_6"/>